<feature type="transmembrane region" description="Helical" evidence="6">
    <location>
        <begin position="197"/>
        <end position="214"/>
    </location>
</feature>
<gene>
    <name evidence="7" type="primary">pucI_1</name>
    <name evidence="7" type="ORF">CLLU_02500</name>
</gene>
<dbReference type="AlphaFoldDB" id="A0A2T0BS84"/>
<feature type="transmembrane region" description="Helical" evidence="6">
    <location>
        <begin position="46"/>
        <end position="67"/>
    </location>
</feature>
<comment type="caution">
    <text evidence="7">The sequence shown here is derived from an EMBL/GenBank/DDBJ whole genome shotgun (WGS) entry which is preliminary data.</text>
</comment>
<evidence type="ECO:0000256" key="5">
    <source>
        <dbReference type="ARBA" id="ARBA00023136"/>
    </source>
</evidence>
<feature type="transmembrane region" description="Helical" evidence="6">
    <location>
        <begin position="319"/>
        <end position="339"/>
    </location>
</feature>
<feature type="transmembrane region" description="Helical" evidence="6">
    <location>
        <begin position="360"/>
        <end position="379"/>
    </location>
</feature>
<comment type="similarity">
    <text evidence="2">Belongs to the purine-cytosine permease (2.A.39) family.</text>
</comment>
<evidence type="ECO:0000256" key="3">
    <source>
        <dbReference type="ARBA" id="ARBA00022692"/>
    </source>
</evidence>
<dbReference type="OrthoDB" id="9780088at2"/>
<evidence type="ECO:0000256" key="2">
    <source>
        <dbReference type="ARBA" id="ARBA00008974"/>
    </source>
</evidence>
<evidence type="ECO:0000313" key="8">
    <source>
        <dbReference type="Proteomes" id="UP000237798"/>
    </source>
</evidence>
<dbReference type="Gene3D" id="1.10.4160.10">
    <property type="entry name" value="Hydantoin permease"/>
    <property type="match status" value="1"/>
</dbReference>
<evidence type="ECO:0000256" key="1">
    <source>
        <dbReference type="ARBA" id="ARBA00004141"/>
    </source>
</evidence>
<keyword evidence="5 6" id="KW-0472">Membrane</keyword>
<protein>
    <submittedName>
        <fullName evidence="7">Putative allantoin permease</fullName>
    </submittedName>
</protein>
<dbReference type="CDD" id="cd11485">
    <property type="entry name" value="SLC-NCS1sbd_YbbW-like"/>
    <property type="match status" value="1"/>
</dbReference>
<dbReference type="InterPro" id="IPR045225">
    <property type="entry name" value="Uracil/uridine/allantoin_perm"/>
</dbReference>
<feature type="transmembrane region" description="Helical" evidence="6">
    <location>
        <begin position="277"/>
        <end position="299"/>
    </location>
</feature>
<dbReference type="Pfam" id="PF02133">
    <property type="entry name" value="Transp_cyt_pur"/>
    <property type="match status" value="1"/>
</dbReference>
<dbReference type="PANTHER" id="PTHR30618:SF0">
    <property type="entry name" value="PURINE-URACIL PERMEASE NCS1"/>
    <property type="match status" value="1"/>
</dbReference>
<keyword evidence="3 6" id="KW-0812">Transmembrane</keyword>
<keyword evidence="8" id="KW-1185">Reference proteome</keyword>
<dbReference type="NCBIfam" id="TIGR00800">
    <property type="entry name" value="ncs1"/>
    <property type="match status" value="1"/>
</dbReference>
<dbReference type="RefSeq" id="WP_106007758.1">
    <property type="nucleotide sequence ID" value="NZ_JALCPJ010000009.1"/>
</dbReference>
<feature type="transmembrane region" description="Helical" evidence="6">
    <location>
        <begin position="234"/>
        <end position="256"/>
    </location>
</feature>
<feature type="transmembrane region" description="Helical" evidence="6">
    <location>
        <begin position="166"/>
        <end position="185"/>
    </location>
</feature>
<accession>A0A2T0BS84</accession>
<proteinExistence type="inferred from homology"/>
<sequence length="500" mass="54940">MENLAKEDINELDRSDEELKESILYNKDNAPVPVKERTWNTYNFTALWVGMAHCIPTYMLAASLISLGMNWKQALFTITIGNLIVLVPILLNAHPGTKYGINFPVFSRLSFGVFGANIPAMLRAIVACGWFGINTYIGGSALNVLFEAIVPGWNKLGGNFNIAGLSVPQGITFMIFWVLEMFIIFKGMEQLKKFENWAAPLVIILAVFLLIWAIKSANGFGPLLNENGKLHTMSVFMGVFPAALTSMVGYWATLSLNIPDFTRYAKGQKEQVIGQSIGLPVTMTVFSAIGIIITSATIVIYGKAMWNPVDIISKFESPIALLIGFFGIVVASLSVNIAANIVSPANDFSNLFPKHISFKTGGLITGIIGIVIMPWRLLADPSGYVYAWLDTYSGILGPVAAIIICDYWIIKKTKIDLKDLYLAKGKYTYNKGFNPNAIISLAIGIFAALVGKMIPSLSSVSNYAWFVGFGVAFVIYYLMSYRSIKKDEAENKVTDEEGIL</sequence>
<name>A0A2T0BS84_9CLOT</name>
<evidence type="ECO:0000256" key="4">
    <source>
        <dbReference type="ARBA" id="ARBA00022989"/>
    </source>
</evidence>
<keyword evidence="4 6" id="KW-1133">Transmembrane helix</keyword>
<evidence type="ECO:0000313" key="7">
    <source>
        <dbReference type="EMBL" id="PRR86766.1"/>
    </source>
</evidence>
<dbReference type="EMBL" id="PVXP01000002">
    <property type="protein sequence ID" value="PRR86766.1"/>
    <property type="molecule type" value="Genomic_DNA"/>
</dbReference>
<dbReference type="PANTHER" id="PTHR30618">
    <property type="entry name" value="NCS1 FAMILY PURINE/PYRIMIDINE TRANSPORTER"/>
    <property type="match status" value="1"/>
</dbReference>
<reference evidence="7 8" key="1">
    <citation type="submission" date="2018-03" db="EMBL/GenBank/DDBJ databases">
        <title>Genome sequence of Clostridium luticellarii DSM 29923.</title>
        <authorList>
            <person name="Poehlein A."/>
            <person name="Daniel R."/>
        </authorList>
    </citation>
    <scope>NUCLEOTIDE SEQUENCE [LARGE SCALE GENOMIC DNA]</scope>
    <source>
        <strain evidence="7 8">DSM 29923</strain>
    </source>
</reference>
<organism evidence="7 8">
    <name type="scientific">Clostridium luticellarii</name>
    <dbReference type="NCBI Taxonomy" id="1691940"/>
    <lineage>
        <taxon>Bacteria</taxon>
        <taxon>Bacillati</taxon>
        <taxon>Bacillota</taxon>
        <taxon>Clostridia</taxon>
        <taxon>Eubacteriales</taxon>
        <taxon>Clostridiaceae</taxon>
        <taxon>Clostridium</taxon>
    </lineage>
</organism>
<dbReference type="GO" id="GO:0005886">
    <property type="term" value="C:plasma membrane"/>
    <property type="evidence" value="ECO:0007669"/>
    <property type="project" value="TreeGrafter"/>
</dbReference>
<evidence type="ECO:0000256" key="6">
    <source>
        <dbReference type="SAM" id="Phobius"/>
    </source>
</evidence>
<feature type="transmembrane region" description="Helical" evidence="6">
    <location>
        <begin position="463"/>
        <end position="479"/>
    </location>
</feature>
<dbReference type="InterPro" id="IPR012681">
    <property type="entry name" value="NCS1"/>
</dbReference>
<comment type="subcellular location">
    <subcellularLocation>
        <location evidence="1">Membrane</location>
        <topology evidence="1">Multi-pass membrane protein</topology>
    </subcellularLocation>
</comment>
<dbReference type="InterPro" id="IPR001248">
    <property type="entry name" value="Pur-cyt_permease"/>
</dbReference>
<dbReference type="GO" id="GO:0015205">
    <property type="term" value="F:nucleobase transmembrane transporter activity"/>
    <property type="evidence" value="ECO:0007669"/>
    <property type="project" value="TreeGrafter"/>
</dbReference>
<dbReference type="Proteomes" id="UP000237798">
    <property type="component" value="Unassembled WGS sequence"/>
</dbReference>
<feature type="transmembrane region" description="Helical" evidence="6">
    <location>
        <begin position="74"/>
        <end position="93"/>
    </location>
</feature>
<feature type="transmembrane region" description="Helical" evidence="6">
    <location>
        <begin position="391"/>
        <end position="410"/>
    </location>
</feature>
<feature type="transmembrane region" description="Helical" evidence="6">
    <location>
        <begin position="431"/>
        <end position="451"/>
    </location>
</feature>